<dbReference type="InterPro" id="IPR008811">
    <property type="entry name" value="Glycosyl_hydrolases_36"/>
</dbReference>
<dbReference type="SUPFAM" id="SSF51445">
    <property type="entry name" value="(Trans)glycosidases"/>
    <property type="match status" value="1"/>
</dbReference>
<evidence type="ECO:0000313" key="7">
    <source>
        <dbReference type="Proteomes" id="UP001375240"/>
    </source>
</evidence>
<comment type="catalytic activity">
    <reaction evidence="4">
        <text>alpha-D-galactosyl-(1-&gt;3)-1D-myo-inositol + sucrose = raffinose + myo-inositol</text>
        <dbReference type="Rhea" id="RHEA:20161"/>
        <dbReference type="ChEBI" id="CHEBI:16634"/>
        <dbReference type="ChEBI" id="CHEBI:17268"/>
        <dbReference type="ChEBI" id="CHEBI:17505"/>
        <dbReference type="ChEBI" id="CHEBI:17992"/>
        <dbReference type="EC" id="2.4.1.82"/>
    </reaction>
</comment>
<dbReference type="PANTHER" id="PTHR31268">
    <property type="match status" value="1"/>
</dbReference>
<dbReference type="AlphaFoldDB" id="A0AAV9U7A9"/>
<name>A0AAV9U7A9_9PEZI</name>
<dbReference type="EMBL" id="JAVHNQ010000012">
    <property type="protein sequence ID" value="KAK6335353.1"/>
    <property type="molecule type" value="Genomic_DNA"/>
</dbReference>
<evidence type="ECO:0000256" key="4">
    <source>
        <dbReference type="ARBA" id="ARBA00049426"/>
    </source>
</evidence>
<protein>
    <recommendedName>
        <fullName evidence="8">Alpha-galactosidase</fullName>
    </recommendedName>
</protein>
<accession>A0AAV9U7A9</accession>
<dbReference type="GO" id="GO:0004557">
    <property type="term" value="F:alpha-galactosidase activity"/>
    <property type="evidence" value="ECO:0007669"/>
    <property type="project" value="UniProtKB-EC"/>
</dbReference>
<feature type="region of interest" description="Disordered" evidence="5">
    <location>
        <begin position="134"/>
        <end position="156"/>
    </location>
</feature>
<reference evidence="6 7" key="1">
    <citation type="submission" date="2019-10" db="EMBL/GenBank/DDBJ databases">
        <authorList>
            <person name="Palmer J.M."/>
        </authorList>
    </citation>
    <scope>NUCLEOTIDE SEQUENCE [LARGE SCALE GENOMIC DNA]</scope>
    <source>
        <strain evidence="6 7">TWF696</strain>
    </source>
</reference>
<evidence type="ECO:0000256" key="5">
    <source>
        <dbReference type="SAM" id="MobiDB-lite"/>
    </source>
</evidence>
<dbReference type="InterPro" id="IPR013785">
    <property type="entry name" value="Aldolase_TIM"/>
</dbReference>
<dbReference type="PANTHER" id="PTHR31268:SF32">
    <property type="entry name" value="GALACTINOL--SUCROSE GALACTOSYLTRANSFERASE 2-RELATED"/>
    <property type="match status" value="1"/>
</dbReference>
<evidence type="ECO:0000313" key="6">
    <source>
        <dbReference type="EMBL" id="KAK6335353.1"/>
    </source>
</evidence>
<keyword evidence="3" id="KW-0119">Carbohydrate metabolism</keyword>
<keyword evidence="7" id="KW-1185">Reference proteome</keyword>
<evidence type="ECO:0008006" key="8">
    <source>
        <dbReference type="Google" id="ProtNLM"/>
    </source>
</evidence>
<gene>
    <name evidence="6" type="ORF">TWF696_002133</name>
</gene>
<dbReference type="InterPro" id="IPR017853">
    <property type="entry name" value="GH"/>
</dbReference>
<feature type="compositionally biased region" description="Low complexity" evidence="5">
    <location>
        <begin position="136"/>
        <end position="146"/>
    </location>
</feature>
<evidence type="ECO:0000256" key="1">
    <source>
        <dbReference type="ARBA" id="ARBA00001255"/>
    </source>
</evidence>
<dbReference type="Gene3D" id="3.20.20.70">
    <property type="entry name" value="Aldolase class I"/>
    <property type="match status" value="1"/>
</dbReference>
<proteinExistence type="inferred from homology"/>
<organism evidence="6 7">
    <name type="scientific">Orbilia brochopaga</name>
    <dbReference type="NCBI Taxonomy" id="3140254"/>
    <lineage>
        <taxon>Eukaryota</taxon>
        <taxon>Fungi</taxon>
        <taxon>Dikarya</taxon>
        <taxon>Ascomycota</taxon>
        <taxon>Pezizomycotina</taxon>
        <taxon>Orbiliomycetes</taxon>
        <taxon>Orbiliales</taxon>
        <taxon>Orbiliaceae</taxon>
        <taxon>Orbilia</taxon>
    </lineage>
</organism>
<evidence type="ECO:0000256" key="3">
    <source>
        <dbReference type="ARBA" id="ARBA00023277"/>
    </source>
</evidence>
<dbReference type="Proteomes" id="UP001375240">
    <property type="component" value="Unassembled WGS sequence"/>
</dbReference>
<sequence length="880" mass="97631">MQLTCYPPLAGTTVVDSDEVDVIVCMDLSQDEIAEWTKPGLSEPTCAVWHDNCGSDFWTEEPMHIKPVDVFSTRPEKTPPTYVFKATLKAPAQHDRPLAFTIKYSTPTDPKTTLWANHELQTCDGMVLFRPPANGSDTDSYSSSQESKNDTASLHTYFTPPPGNNVVFTPIRRRAGVKPKATYASTRPSTWVYTFTIAERRHGDYSTPGYSEAILAAPVSDRIVSHFATVKHGTAWFEPSHSRNRGRGWEGFRPPRECVLAAFQTVRGVIVFLPISTAQSTVYLKGDGEGRVVAIGRNDTRQQVEGKIVVVMASGIEEAVDEAFYWVRRIAGVSEEAASSPAADAEDPWSDSLKYCTWNSLGRDLTERRVSDAVSDLYSADIKVETIIIDDNWQSLDNNGRDQFARRWTEFEADKKAFPRGLKGLVEDIKRKHKGVKHVAVWHGILGYWNGISPDGWIARNYKVQDMGNGIRVVSAADVGRFYNDFYQFIYNQGITAVKADTQCLIDERIPSAEKAEIFPAYLAAWRAAANRWFGTRAISCMSMVPQILFTNHLSPSLPRFTLRNSDDFFPHTPDSHPWHIFANAHNALFTSRLNVLADWDMFQTRHDWASYHAAARCLSGGPVYITDDVGRHDVSVVRKITAPGKDGQMLTLRSGVGKSLEYFNSYTESKTVKIISIAGTDSYQIRMIGTFSLDGGRARSDMLSLKQIAGPEIASDSNSYAVYSHNSGTARLVGADGYVLTTLEKGGWDVVSVSPIWTARTSKPTGDNEVRLAVFGLLGQISGAAALTSVRFRSDGSTVKISVGLKALGVVGIFANYSDPKLYGRIRQVTIGGVDVPDKYIQVGEREDYGTIKIFVEDAWNALPLDDRWDIDLWIHMAA</sequence>
<comment type="catalytic activity">
    <reaction evidence="1">
        <text>Hydrolysis of terminal, non-reducing alpha-D-galactose residues in alpha-D-galactosides, including galactose oligosaccharides, galactomannans and galactolipids.</text>
        <dbReference type="EC" id="3.2.1.22"/>
    </reaction>
</comment>
<evidence type="ECO:0000256" key="2">
    <source>
        <dbReference type="ARBA" id="ARBA00007240"/>
    </source>
</evidence>
<comment type="caution">
    <text evidence="6">The sequence shown here is derived from an EMBL/GenBank/DDBJ whole genome shotgun (WGS) entry which is preliminary data.</text>
</comment>
<dbReference type="Pfam" id="PF05691">
    <property type="entry name" value="Raffinose_syn"/>
    <property type="match status" value="1"/>
</dbReference>
<dbReference type="GO" id="GO:0047274">
    <property type="term" value="F:galactinol-sucrose galactosyltransferase activity"/>
    <property type="evidence" value="ECO:0007669"/>
    <property type="project" value="UniProtKB-EC"/>
</dbReference>
<comment type="similarity">
    <text evidence="2">Belongs to the glycosyl hydrolases 36 family.</text>
</comment>